<reference evidence="2 3" key="1">
    <citation type="journal article" date="2015" name="Int. J. Syst. Evol. Microbiol.">
        <title>Hyunsoonleella pacifica sp. nov., isolated from seawater of South Pacific Gyre.</title>
        <authorList>
            <person name="Gao X."/>
            <person name="Zhang Z."/>
            <person name="Dai X."/>
            <person name="Zhang X.H."/>
        </authorList>
    </citation>
    <scope>NUCLEOTIDE SEQUENCE [LARGE SCALE GENOMIC DNA]</scope>
    <source>
        <strain evidence="2 3">SW033</strain>
    </source>
</reference>
<dbReference type="AlphaFoldDB" id="A0A4Q9FRP2"/>
<keyword evidence="3" id="KW-1185">Reference proteome</keyword>
<keyword evidence="1" id="KW-0472">Membrane</keyword>
<accession>A0A4Q9FRP2</accession>
<dbReference type="EMBL" id="SIRS01000002">
    <property type="protein sequence ID" value="TBN17777.1"/>
    <property type="molecule type" value="Genomic_DNA"/>
</dbReference>
<protein>
    <submittedName>
        <fullName evidence="2">Uncharacterized protein</fullName>
    </submittedName>
</protein>
<evidence type="ECO:0000256" key="1">
    <source>
        <dbReference type="SAM" id="Phobius"/>
    </source>
</evidence>
<feature type="transmembrane region" description="Helical" evidence="1">
    <location>
        <begin position="48"/>
        <end position="71"/>
    </location>
</feature>
<name>A0A4Q9FRP2_9FLAO</name>
<organism evidence="2 3">
    <name type="scientific">Hyunsoonleella pacifica</name>
    <dbReference type="NCBI Taxonomy" id="1080224"/>
    <lineage>
        <taxon>Bacteria</taxon>
        <taxon>Pseudomonadati</taxon>
        <taxon>Bacteroidota</taxon>
        <taxon>Flavobacteriia</taxon>
        <taxon>Flavobacteriales</taxon>
        <taxon>Flavobacteriaceae</taxon>
    </lineage>
</organism>
<dbReference type="OrthoDB" id="1445161at2"/>
<proteinExistence type="predicted"/>
<dbReference type="RefSeq" id="WP_130936067.1">
    <property type="nucleotide sequence ID" value="NZ_BMEE01000001.1"/>
</dbReference>
<keyword evidence="1" id="KW-1133">Transmembrane helix</keyword>
<feature type="transmembrane region" description="Helical" evidence="1">
    <location>
        <begin position="111"/>
        <end position="129"/>
    </location>
</feature>
<evidence type="ECO:0000313" key="2">
    <source>
        <dbReference type="EMBL" id="TBN17777.1"/>
    </source>
</evidence>
<comment type="caution">
    <text evidence="2">The sequence shown here is derived from an EMBL/GenBank/DDBJ whole genome shotgun (WGS) entry which is preliminary data.</text>
</comment>
<keyword evidence="1" id="KW-0812">Transmembrane</keyword>
<feature type="transmembrane region" description="Helical" evidence="1">
    <location>
        <begin position="83"/>
        <end position="104"/>
    </location>
</feature>
<gene>
    <name evidence="2" type="ORF">EYD46_05550</name>
</gene>
<sequence>MQSLYWVVSAVIVLAVLILFALEIIAKLNNVPNDNVNELIRQWAYDKYYFITFCFGVISGHLFLGITYRWFDCQTLGINLDCGIFDVLVIAVLVSIFLISGLVSKFKTSNVFFHFLLLICGLFAGHFIWSMNIFV</sequence>
<feature type="transmembrane region" description="Helical" evidence="1">
    <location>
        <begin position="6"/>
        <end position="28"/>
    </location>
</feature>
<dbReference type="Proteomes" id="UP000292372">
    <property type="component" value="Unassembled WGS sequence"/>
</dbReference>
<evidence type="ECO:0000313" key="3">
    <source>
        <dbReference type="Proteomes" id="UP000292372"/>
    </source>
</evidence>